<name>A0A8S5N3L3_9CAUD</name>
<reference evidence="1" key="1">
    <citation type="journal article" date="2021" name="Proc. Natl. Acad. Sci. U.S.A.">
        <title>A Catalog of Tens of Thousands of Viruses from Human Metagenomes Reveals Hidden Associations with Chronic Diseases.</title>
        <authorList>
            <person name="Tisza M.J."/>
            <person name="Buck C.B."/>
        </authorList>
    </citation>
    <scope>NUCLEOTIDE SEQUENCE</scope>
    <source>
        <strain evidence="1">Ctikv1</strain>
    </source>
</reference>
<evidence type="ECO:0000313" key="1">
    <source>
        <dbReference type="EMBL" id="DAD88731.1"/>
    </source>
</evidence>
<protein>
    <submittedName>
        <fullName evidence="1">Uncharacterized protein</fullName>
    </submittedName>
</protein>
<accession>A0A8S5N3L3</accession>
<organism evidence="1">
    <name type="scientific">Caudovirales sp. ctikv1</name>
    <dbReference type="NCBI Taxonomy" id="2826781"/>
    <lineage>
        <taxon>Viruses</taxon>
        <taxon>Duplodnaviria</taxon>
        <taxon>Heunggongvirae</taxon>
        <taxon>Uroviricota</taxon>
        <taxon>Caudoviricetes</taxon>
    </lineage>
</organism>
<sequence>MMSLIIYTLYAMIHFFTIQPFHTLASYKPILSGLSSFIISKLLICISL</sequence>
<dbReference type="EMBL" id="BK015046">
    <property type="protein sequence ID" value="DAD88731.1"/>
    <property type="molecule type" value="Genomic_DNA"/>
</dbReference>
<proteinExistence type="predicted"/>